<reference evidence="2" key="1">
    <citation type="submission" date="2016-11" db="UniProtKB">
        <authorList>
            <consortium name="WormBaseParasite"/>
        </authorList>
    </citation>
    <scope>IDENTIFICATION</scope>
</reference>
<proteinExistence type="predicted"/>
<organism evidence="1 2">
    <name type="scientific">Bursaphelenchus xylophilus</name>
    <name type="common">Pinewood nematode worm</name>
    <name type="synonym">Aphelenchoides xylophilus</name>
    <dbReference type="NCBI Taxonomy" id="6326"/>
    <lineage>
        <taxon>Eukaryota</taxon>
        <taxon>Metazoa</taxon>
        <taxon>Ecdysozoa</taxon>
        <taxon>Nematoda</taxon>
        <taxon>Chromadorea</taxon>
        <taxon>Rhabditida</taxon>
        <taxon>Tylenchina</taxon>
        <taxon>Tylenchomorpha</taxon>
        <taxon>Aphelenchoidea</taxon>
        <taxon>Aphelenchoididae</taxon>
        <taxon>Bursaphelenchus</taxon>
    </lineage>
</organism>
<dbReference type="AlphaFoldDB" id="A0A1I7RQR3"/>
<protein>
    <submittedName>
        <fullName evidence="2">Uncharacterized protein</fullName>
    </submittedName>
</protein>
<sequence>MGRNGLRLILIHLLNIRIAQTSIAIPTVITFTINLDFPILYGTSMQHMYTEFSLKTAEIRVANDECGNAYGKCRSYCQDPKFCRLYCSPICCLAKAWTGTECEDQVEGYHRNSTALKISKDYWRDMDLQRYGVWAEDAIGFRQYDGTFIDVGVQRLALQTVQMFDKTGILPANIGLGRDPDNKNFVQMLYDKGHIEEEKVTMVLAPSFGMMVFGKFSEFQYRKSCSPKWDEVKACGTREWMFEAIKVSFFDYTSEHNYKIILINSGLKMPRHLLVQFINDGFLVPFETNVEWNVYSVNTTGRSALKYEFMLNSNFTLHINESSLNSGPYTTLETLSATAIDPNPDNVEWMFGSMVFREYCIHYLSSESVHITVDNGERNTTEEESIVFPDEEFYAHLSDYQAKASQVSEIDFGTLCNVTFNNSLLNSRHLSGVKSLNFDEKCLEFAERHNFCFDFNDSWPRNMLLANMRMCKMQKRFSYLETSAAKSDQDFVTIEIHGDDHQDDLIQMLNSSLHRTMHLYEVTEHSNRILSQKINELERNFHQCQISRNESLDLANYTRRQFGKCMDTRLRDRRIKMERVKELVETIYDGILDILHLD</sequence>
<dbReference type="InterPro" id="IPR021109">
    <property type="entry name" value="Peptidase_aspartic_dom_sf"/>
</dbReference>
<dbReference type="Proteomes" id="UP000095284">
    <property type="component" value="Unplaced"/>
</dbReference>
<name>A0A1I7RQR3_BURXY</name>
<accession>A0A1I7RQR3</accession>
<evidence type="ECO:0000313" key="2">
    <source>
        <dbReference type="WBParaSite" id="BXY_0305800.1"/>
    </source>
</evidence>
<dbReference type="SUPFAM" id="SSF50630">
    <property type="entry name" value="Acid proteases"/>
    <property type="match status" value="1"/>
</dbReference>
<evidence type="ECO:0000313" key="1">
    <source>
        <dbReference type="Proteomes" id="UP000095284"/>
    </source>
</evidence>
<dbReference type="WBParaSite" id="BXY_0305800.1">
    <property type="protein sequence ID" value="BXY_0305800.1"/>
    <property type="gene ID" value="BXY_0305800"/>
</dbReference>